<name>A0A9D4IEM8_DREPO</name>
<dbReference type="Proteomes" id="UP000828390">
    <property type="component" value="Unassembled WGS sequence"/>
</dbReference>
<gene>
    <name evidence="1" type="ORF">DPMN_170497</name>
</gene>
<comment type="caution">
    <text evidence="1">The sequence shown here is derived from an EMBL/GenBank/DDBJ whole genome shotgun (WGS) entry which is preliminary data.</text>
</comment>
<sequence>MAKEENYEKDKHYEYHFLHQFPVWYRKQQLANTHETPAIGSPATSDNFNYHGL</sequence>
<accession>A0A9D4IEM8</accession>
<reference evidence="1" key="1">
    <citation type="journal article" date="2019" name="bioRxiv">
        <title>The Genome of the Zebra Mussel, Dreissena polymorpha: A Resource for Invasive Species Research.</title>
        <authorList>
            <person name="McCartney M.A."/>
            <person name="Auch B."/>
            <person name="Kono T."/>
            <person name="Mallez S."/>
            <person name="Zhang Y."/>
            <person name="Obille A."/>
            <person name="Becker A."/>
            <person name="Abrahante J.E."/>
            <person name="Garbe J."/>
            <person name="Badalamenti J.P."/>
            <person name="Herman A."/>
            <person name="Mangelson H."/>
            <person name="Liachko I."/>
            <person name="Sullivan S."/>
            <person name="Sone E.D."/>
            <person name="Koren S."/>
            <person name="Silverstein K.A.T."/>
            <person name="Beckman K.B."/>
            <person name="Gohl D.M."/>
        </authorList>
    </citation>
    <scope>NUCLEOTIDE SEQUENCE</scope>
    <source>
        <strain evidence="1">Duluth1</strain>
        <tissue evidence="1">Whole animal</tissue>
    </source>
</reference>
<protein>
    <submittedName>
        <fullName evidence="1">Uncharacterized protein</fullName>
    </submittedName>
</protein>
<proteinExistence type="predicted"/>
<keyword evidence="2" id="KW-1185">Reference proteome</keyword>
<organism evidence="1 2">
    <name type="scientific">Dreissena polymorpha</name>
    <name type="common">Zebra mussel</name>
    <name type="synonym">Mytilus polymorpha</name>
    <dbReference type="NCBI Taxonomy" id="45954"/>
    <lineage>
        <taxon>Eukaryota</taxon>
        <taxon>Metazoa</taxon>
        <taxon>Spiralia</taxon>
        <taxon>Lophotrochozoa</taxon>
        <taxon>Mollusca</taxon>
        <taxon>Bivalvia</taxon>
        <taxon>Autobranchia</taxon>
        <taxon>Heteroconchia</taxon>
        <taxon>Euheterodonta</taxon>
        <taxon>Imparidentia</taxon>
        <taxon>Neoheterodontei</taxon>
        <taxon>Myida</taxon>
        <taxon>Dreissenoidea</taxon>
        <taxon>Dreissenidae</taxon>
        <taxon>Dreissena</taxon>
    </lineage>
</organism>
<reference evidence="1" key="2">
    <citation type="submission" date="2020-11" db="EMBL/GenBank/DDBJ databases">
        <authorList>
            <person name="McCartney M.A."/>
            <person name="Auch B."/>
            <person name="Kono T."/>
            <person name="Mallez S."/>
            <person name="Becker A."/>
            <person name="Gohl D.M."/>
            <person name="Silverstein K.A.T."/>
            <person name="Koren S."/>
            <person name="Bechman K.B."/>
            <person name="Herman A."/>
            <person name="Abrahante J.E."/>
            <person name="Garbe J."/>
        </authorList>
    </citation>
    <scope>NUCLEOTIDE SEQUENCE</scope>
    <source>
        <strain evidence="1">Duluth1</strain>
        <tissue evidence="1">Whole animal</tissue>
    </source>
</reference>
<evidence type="ECO:0000313" key="2">
    <source>
        <dbReference type="Proteomes" id="UP000828390"/>
    </source>
</evidence>
<dbReference type="EMBL" id="JAIWYP010000009">
    <property type="protein sequence ID" value="KAH3769248.1"/>
    <property type="molecule type" value="Genomic_DNA"/>
</dbReference>
<evidence type="ECO:0000313" key="1">
    <source>
        <dbReference type="EMBL" id="KAH3769248.1"/>
    </source>
</evidence>
<dbReference type="AlphaFoldDB" id="A0A9D4IEM8"/>